<accession>X4ZT96</accession>
<protein>
    <submittedName>
        <fullName evidence="1">Uncharacterized protein</fullName>
    </submittedName>
</protein>
<proteinExistence type="predicted"/>
<dbReference type="RefSeq" id="WP_025333212.1">
    <property type="nucleotide sequence ID" value="NZ_CP004078.1"/>
</dbReference>
<gene>
    <name evidence="1" type="ORF">PSAB_03435</name>
</gene>
<dbReference type="KEGG" id="psab:PSAB_03435"/>
<name>X4ZT96_9BACL</name>
<dbReference type="AlphaFoldDB" id="X4ZT96"/>
<dbReference type="Proteomes" id="UP000019772">
    <property type="component" value="Chromosome"/>
</dbReference>
<dbReference type="HOGENOM" id="CLU_2410515_0_0_9"/>
<reference evidence="1 2" key="1">
    <citation type="journal article" date="2014" name="PLoS Genet.">
        <title>Comparative Genomic Analysis of N2-Fixing and Non-N2-Fixing Paenibacillus spp.: Organization, Evolution and Expression of the Nitrogen Fixation Genes.</title>
        <authorList>
            <person name="Xie J.B."/>
            <person name="Du Z."/>
            <person name="Bai L."/>
            <person name="Tian C."/>
            <person name="Zhang Y."/>
            <person name="Xie J.Y."/>
            <person name="Wang T."/>
            <person name="Liu X."/>
            <person name="Chen X."/>
            <person name="Cheng Q."/>
            <person name="Chen S."/>
            <person name="Li J."/>
        </authorList>
    </citation>
    <scope>NUCLEOTIDE SEQUENCE [LARGE SCALE GENOMIC DNA]</scope>
    <source>
        <strain evidence="1 2">T27</strain>
    </source>
</reference>
<evidence type="ECO:0000313" key="2">
    <source>
        <dbReference type="Proteomes" id="UP000019772"/>
    </source>
</evidence>
<keyword evidence="2" id="KW-1185">Reference proteome</keyword>
<dbReference type="EMBL" id="CP004078">
    <property type="protein sequence ID" value="AHV95623.1"/>
    <property type="molecule type" value="Genomic_DNA"/>
</dbReference>
<sequence>MAKDLDFDLKMCGKSVYVTYFEFWNKPGFDERIVHEQMRQVGKDEAGIKMCIQAARRIAENGLQVEALKVIANSSRVNQTAREKARSLLNSM</sequence>
<dbReference type="OrthoDB" id="2623307at2"/>
<organism evidence="1 2">
    <name type="scientific">Paenibacillus sabinae T27</name>
    <dbReference type="NCBI Taxonomy" id="1268072"/>
    <lineage>
        <taxon>Bacteria</taxon>
        <taxon>Bacillati</taxon>
        <taxon>Bacillota</taxon>
        <taxon>Bacilli</taxon>
        <taxon>Bacillales</taxon>
        <taxon>Paenibacillaceae</taxon>
        <taxon>Paenibacillus</taxon>
    </lineage>
</organism>
<evidence type="ECO:0000313" key="1">
    <source>
        <dbReference type="EMBL" id="AHV95623.1"/>
    </source>
</evidence>
<dbReference type="PATRIC" id="fig|1268072.3.peg.711"/>
<dbReference type="STRING" id="1268072.PSAB_03435"/>